<sequence>MNKKFLIPALALSIVGGGMIGAALKHDAFAASQTAPASNKEVSEQQEKDQLQATAKITEKQAIAIALQHVKGQENGTELENEDGVVVYAVEVKGEQGKLYDVKVDAQTGAVVNIDQNDQDKNEGEYSDKETNDDQNGGEADSVKITKEEATNIALHEVSGEIKEVDVEKENNEAVYSVTIQTKQGKQEVKIDAETGKVLKVEADDQN</sequence>
<name>A0A7W8IP80_9BACL</name>
<dbReference type="Gene3D" id="3.10.450.40">
    <property type="match status" value="2"/>
</dbReference>
<keyword evidence="4" id="KW-1185">Reference proteome</keyword>
<organism evidence="3 4">
    <name type="scientific">Anoxybacteroides tepidamans</name>
    <dbReference type="NCBI Taxonomy" id="265948"/>
    <lineage>
        <taxon>Bacteria</taxon>
        <taxon>Bacillati</taxon>
        <taxon>Bacillota</taxon>
        <taxon>Bacilli</taxon>
        <taxon>Bacillales</taxon>
        <taxon>Anoxybacillaceae</taxon>
        <taxon>Anoxybacteroides</taxon>
    </lineage>
</organism>
<proteinExistence type="predicted"/>
<gene>
    <name evidence="3" type="ORF">HNQ34_000409</name>
</gene>
<dbReference type="AlphaFoldDB" id="A0A7W8IP80"/>
<accession>A0A7W8IP80</accession>
<dbReference type="InterPro" id="IPR025711">
    <property type="entry name" value="PepSY"/>
</dbReference>
<evidence type="ECO:0000256" key="1">
    <source>
        <dbReference type="SAM" id="MobiDB-lite"/>
    </source>
</evidence>
<comment type="caution">
    <text evidence="3">The sequence shown here is derived from an EMBL/GenBank/DDBJ whole genome shotgun (WGS) entry which is preliminary data.</text>
</comment>
<protein>
    <submittedName>
        <fullName evidence="3">Putative membrane protein YkoI</fullName>
    </submittedName>
</protein>
<dbReference type="Pfam" id="PF03413">
    <property type="entry name" value="PepSY"/>
    <property type="match status" value="2"/>
</dbReference>
<evidence type="ECO:0000313" key="3">
    <source>
        <dbReference type="EMBL" id="MBB5323332.1"/>
    </source>
</evidence>
<evidence type="ECO:0000259" key="2">
    <source>
        <dbReference type="Pfam" id="PF03413"/>
    </source>
</evidence>
<evidence type="ECO:0000313" key="4">
    <source>
        <dbReference type="Proteomes" id="UP000520011"/>
    </source>
</evidence>
<dbReference type="Proteomes" id="UP000520011">
    <property type="component" value="Unassembled WGS sequence"/>
</dbReference>
<dbReference type="RefSeq" id="WP_183251059.1">
    <property type="nucleotide sequence ID" value="NZ_JACHEP010000001.1"/>
</dbReference>
<feature type="domain" description="PepSY" evidence="2">
    <location>
        <begin position="56"/>
        <end position="114"/>
    </location>
</feature>
<feature type="compositionally biased region" description="Basic and acidic residues" evidence="1">
    <location>
        <begin position="118"/>
        <end position="132"/>
    </location>
</feature>
<feature type="domain" description="PepSY" evidence="2">
    <location>
        <begin position="144"/>
        <end position="202"/>
    </location>
</feature>
<feature type="region of interest" description="Disordered" evidence="1">
    <location>
        <begin position="115"/>
        <end position="144"/>
    </location>
</feature>
<reference evidence="3 4" key="1">
    <citation type="submission" date="2020-08" db="EMBL/GenBank/DDBJ databases">
        <title>Genomic Encyclopedia of Type Strains, Phase IV (KMG-IV): sequencing the most valuable type-strain genomes for metagenomic binning, comparative biology and taxonomic classification.</title>
        <authorList>
            <person name="Goeker M."/>
        </authorList>
    </citation>
    <scope>NUCLEOTIDE SEQUENCE [LARGE SCALE GENOMIC DNA]</scope>
    <source>
        <strain evidence="3 4">DSM 16325</strain>
    </source>
</reference>
<dbReference type="EMBL" id="JACHEP010000001">
    <property type="protein sequence ID" value="MBB5323332.1"/>
    <property type="molecule type" value="Genomic_DNA"/>
</dbReference>